<dbReference type="SUPFAM" id="SSF54427">
    <property type="entry name" value="NTF2-like"/>
    <property type="match status" value="1"/>
</dbReference>
<gene>
    <name evidence="2" type="ORF">OF850_10270</name>
</gene>
<dbReference type="Proteomes" id="UP001526430">
    <property type="component" value="Unassembled WGS sequence"/>
</dbReference>
<proteinExistence type="predicted"/>
<accession>A0ABT3NV29</accession>
<reference evidence="2 3" key="1">
    <citation type="submission" date="2022-10" db="EMBL/GenBank/DDBJ databases">
        <title>Roseococcus glaciei nov., sp. nov., isolated from glacier.</title>
        <authorList>
            <person name="Liu Q."/>
            <person name="Xin Y.-H."/>
        </authorList>
    </citation>
    <scope>NUCLEOTIDE SEQUENCE [LARGE SCALE GENOMIC DNA]</scope>
    <source>
        <strain evidence="2 3">MDT2-1-1</strain>
    </source>
</reference>
<evidence type="ECO:0000259" key="1">
    <source>
        <dbReference type="Pfam" id="PF12680"/>
    </source>
</evidence>
<dbReference type="Gene3D" id="3.10.450.50">
    <property type="match status" value="1"/>
</dbReference>
<comment type="caution">
    <text evidence="2">The sequence shown here is derived from an EMBL/GenBank/DDBJ whole genome shotgun (WGS) entry which is preliminary data.</text>
</comment>
<dbReference type="Pfam" id="PF12680">
    <property type="entry name" value="SnoaL_2"/>
    <property type="match status" value="1"/>
</dbReference>
<dbReference type="InterPro" id="IPR032710">
    <property type="entry name" value="NTF2-like_dom_sf"/>
</dbReference>
<dbReference type="EMBL" id="JAPFQI010000006">
    <property type="protein sequence ID" value="MCW8086012.1"/>
    <property type="molecule type" value="Genomic_DNA"/>
</dbReference>
<evidence type="ECO:0000313" key="2">
    <source>
        <dbReference type="EMBL" id="MCW8086012.1"/>
    </source>
</evidence>
<keyword evidence="3" id="KW-1185">Reference proteome</keyword>
<dbReference type="InterPro" id="IPR037401">
    <property type="entry name" value="SnoaL-like"/>
</dbReference>
<protein>
    <submittedName>
        <fullName evidence="2">Nuclear transport factor 2 family protein</fullName>
    </submittedName>
</protein>
<organism evidence="2 3">
    <name type="scientific">Sabulicella glaciei</name>
    <dbReference type="NCBI Taxonomy" id="2984948"/>
    <lineage>
        <taxon>Bacteria</taxon>
        <taxon>Pseudomonadati</taxon>
        <taxon>Pseudomonadota</taxon>
        <taxon>Alphaproteobacteria</taxon>
        <taxon>Acetobacterales</taxon>
        <taxon>Acetobacteraceae</taxon>
        <taxon>Sabulicella</taxon>
    </lineage>
</organism>
<name>A0ABT3NV29_9PROT</name>
<feature type="domain" description="SnoaL-like" evidence="1">
    <location>
        <begin position="27"/>
        <end position="129"/>
    </location>
</feature>
<evidence type="ECO:0000313" key="3">
    <source>
        <dbReference type="Proteomes" id="UP001526430"/>
    </source>
</evidence>
<dbReference type="RefSeq" id="WP_301589978.1">
    <property type="nucleotide sequence ID" value="NZ_JAPFQI010000006.1"/>
</dbReference>
<sequence>MNHLASLPPDLVARNLATVDAHIRGEAEDPASVMALYAPGIVLEVPGRGLRLSSLAEIEANYRRMFASMAEVEIVPLDRFATETRVVDDCLVRLRLVGDGMVNAPVPVGSRVEIRLLHIFEMRDGLIARETVFEGWRRLD</sequence>